<organism evidence="1 2">
    <name type="scientific">Alloiococcus otitis ATCC 51267</name>
    <dbReference type="NCBI Taxonomy" id="883081"/>
    <lineage>
        <taxon>Bacteria</taxon>
        <taxon>Bacillati</taxon>
        <taxon>Bacillota</taxon>
        <taxon>Bacilli</taxon>
        <taxon>Lactobacillales</taxon>
        <taxon>Carnobacteriaceae</taxon>
        <taxon>Alloiococcus</taxon>
    </lineage>
</organism>
<dbReference type="Proteomes" id="UP000009875">
    <property type="component" value="Unassembled WGS sequence"/>
</dbReference>
<dbReference type="EMBL" id="AGXA01000004">
    <property type="protein sequence ID" value="EKU94190.1"/>
    <property type="molecule type" value="Genomic_DNA"/>
</dbReference>
<sequence length="106" mass="12181">MEKPIDRSYGPSNLSKLKDRLMNQSEFMSFDIKPQMPKKQVSHFVKQAVRQGRLVAIQINQGDGIISELVGTPSRSKQSHHLVIKGRKHKTLYLISGSQIRHIRYL</sequence>
<reference evidence="1 2" key="1">
    <citation type="submission" date="2012-09" db="EMBL/GenBank/DDBJ databases">
        <title>The Genome Sequence of Alloiococcus otitis ATCC 51267.</title>
        <authorList>
            <consortium name="The Broad Institute Genome Sequencing Platform"/>
            <person name="Earl A."/>
            <person name="Ward D."/>
            <person name="Feldgarden M."/>
            <person name="Gevers D."/>
            <person name="Huys G."/>
            <person name="Walker B."/>
            <person name="Young S.K."/>
            <person name="Zeng Q."/>
            <person name="Gargeya S."/>
            <person name="Fitzgerald M."/>
            <person name="Haas B."/>
            <person name="Abouelleil A."/>
            <person name="Alvarado L."/>
            <person name="Arachchi H.M."/>
            <person name="Berlin A.M."/>
            <person name="Chapman S.B."/>
            <person name="Goldberg J."/>
            <person name="Griggs A."/>
            <person name="Gujja S."/>
            <person name="Hansen M."/>
            <person name="Howarth C."/>
            <person name="Imamovic A."/>
            <person name="Larimer J."/>
            <person name="McCowen C."/>
            <person name="Montmayeur A."/>
            <person name="Murphy C."/>
            <person name="Neiman D."/>
            <person name="Pearson M."/>
            <person name="Priest M."/>
            <person name="Roberts A."/>
            <person name="Saif S."/>
            <person name="Shea T."/>
            <person name="Sisk P."/>
            <person name="Sykes S."/>
            <person name="Wortman J."/>
            <person name="Nusbaum C."/>
            <person name="Birren B."/>
        </authorList>
    </citation>
    <scope>NUCLEOTIDE SEQUENCE [LARGE SCALE GENOMIC DNA]</scope>
    <source>
        <strain evidence="1 2">ATCC 51267</strain>
    </source>
</reference>
<protein>
    <submittedName>
        <fullName evidence="1">Uncharacterized protein</fullName>
    </submittedName>
</protein>
<dbReference type="OrthoDB" id="2293359at2"/>
<dbReference type="RefSeq" id="WP_003776479.1">
    <property type="nucleotide sequence ID" value="NZ_JH992957.1"/>
</dbReference>
<dbReference type="HOGENOM" id="CLU_2217454_0_0_9"/>
<evidence type="ECO:0000313" key="2">
    <source>
        <dbReference type="Proteomes" id="UP000009875"/>
    </source>
</evidence>
<proteinExistence type="predicted"/>
<name>K9EY84_9LACT</name>
<evidence type="ECO:0000313" key="1">
    <source>
        <dbReference type="EMBL" id="EKU94190.1"/>
    </source>
</evidence>
<gene>
    <name evidence="1" type="ORF">HMPREF9698_00222</name>
</gene>
<accession>K9EY84</accession>
<keyword evidence="2" id="KW-1185">Reference proteome</keyword>
<comment type="caution">
    <text evidence="1">The sequence shown here is derived from an EMBL/GenBank/DDBJ whole genome shotgun (WGS) entry which is preliminary data.</text>
</comment>
<dbReference type="STRING" id="883081.HMPREF9698_00222"/>
<dbReference type="AlphaFoldDB" id="K9EY84"/>